<proteinExistence type="predicted"/>
<reference evidence="1 2" key="1">
    <citation type="submission" date="2024-01" db="EMBL/GenBank/DDBJ databases">
        <title>The genomes of 5 underutilized Papilionoideae crops provide insights into root nodulation and disease resistanc.</title>
        <authorList>
            <person name="Jiang F."/>
        </authorList>
    </citation>
    <scope>NUCLEOTIDE SEQUENCE [LARGE SCALE GENOMIC DNA]</scope>
    <source>
        <strain evidence="1">LVBAO_FW01</strain>
        <tissue evidence="1">Leaves</tissue>
    </source>
</reference>
<gene>
    <name evidence="1" type="ORF">VNO77_00053</name>
</gene>
<protein>
    <submittedName>
        <fullName evidence="1">Uncharacterized protein</fullName>
    </submittedName>
</protein>
<sequence length="111" mass="12876">MERVREWCCVGLIWDKVSEEGEKEVDYKDPFIGLNSWVRVITKSVHVLYTISVVYCLPLSANKSPNHLSFLATEKNHIPTYIPTYLTCSKHWYWPIGLLPFFAPLNSSLPF</sequence>
<evidence type="ECO:0000313" key="2">
    <source>
        <dbReference type="Proteomes" id="UP001367508"/>
    </source>
</evidence>
<accession>A0AAN9MTX7</accession>
<organism evidence="1 2">
    <name type="scientific">Canavalia gladiata</name>
    <name type="common">Sword bean</name>
    <name type="synonym">Dolichos gladiatus</name>
    <dbReference type="NCBI Taxonomy" id="3824"/>
    <lineage>
        <taxon>Eukaryota</taxon>
        <taxon>Viridiplantae</taxon>
        <taxon>Streptophyta</taxon>
        <taxon>Embryophyta</taxon>
        <taxon>Tracheophyta</taxon>
        <taxon>Spermatophyta</taxon>
        <taxon>Magnoliopsida</taxon>
        <taxon>eudicotyledons</taxon>
        <taxon>Gunneridae</taxon>
        <taxon>Pentapetalae</taxon>
        <taxon>rosids</taxon>
        <taxon>fabids</taxon>
        <taxon>Fabales</taxon>
        <taxon>Fabaceae</taxon>
        <taxon>Papilionoideae</taxon>
        <taxon>50 kb inversion clade</taxon>
        <taxon>NPAAA clade</taxon>
        <taxon>indigoferoid/millettioid clade</taxon>
        <taxon>Phaseoleae</taxon>
        <taxon>Canavalia</taxon>
    </lineage>
</organism>
<keyword evidence="2" id="KW-1185">Reference proteome</keyword>
<dbReference type="EMBL" id="JAYMYQ010000001">
    <property type="protein sequence ID" value="KAK7358132.1"/>
    <property type="molecule type" value="Genomic_DNA"/>
</dbReference>
<dbReference type="Proteomes" id="UP001367508">
    <property type="component" value="Unassembled WGS sequence"/>
</dbReference>
<dbReference type="AlphaFoldDB" id="A0AAN9MTX7"/>
<evidence type="ECO:0000313" key="1">
    <source>
        <dbReference type="EMBL" id="KAK7358132.1"/>
    </source>
</evidence>
<name>A0AAN9MTX7_CANGL</name>
<comment type="caution">
    <text evidence="1">The sequence shown here is derived from an EMBL/GenBank/DDBJ whole genome shotgun (WGS) entry which is preliminary data.</text>
</comment>